<name>A0A4D4LE14_STRVO</name>
<feature type="domain" description="Ketoreductase" evidence="5">
    <location>
        <begin position="321"/>
        <end position="501"/>
    </location>
</feature>
<keyword evidence="2" id="KW-0597">Phosphoprotein</keyword>
<dbReference type="InterPro" id="IPR057326">
    <property type="entry name" value="KR_dom"/>
</dbReference>
<dbReference type="CDD" id="cd08956">
    <property type="entry name" value="KR_3_FAS_SDR_x"/>
    <property type="match status" value="1"/>
</dbReference>
<evidence type="ECO:0000256" key="1">
    <source>
        <dbReference type="ARBA" id="ARBA00022450"/>
    </source>
</evidence>
<dbReference type="EMBL" id="BJHW01000002">
    <property type="protein sequence ID" value="GDY59345.1"/>
    <property type="molecule type" value="Genomic_DNA"/>
</dbReference>
<comment type="caution">
    <text evidence="7">The sequence shown here is derived from an EMBL/GenBank/DDBJ whole genome shotgun (WGS) entry which is preliminary data.</text>
</comment>
<sequence>MHAKGTLENLALLPCPDVTEALGENEIRVEMRAAGMNFRDVLNALGMYPGEAGPLGGEGAGIVTEVGPGVTDLTPGDRVMGIFSGSFGPVAITDRRVVARVPEDWTFEQAASTPIVFLTAYYAMVDLGGLQPGQSVLVHSAAGGVGMATLQLARHLGAEVFGTASEGKWDTLRSLGLDDEHIASSRTLDFEKRFLDVTGGRGMDVVLDSLAREFVDAGLRLLPRGGRFLEMGKTDIRIPDEVAAEYTGVSYRAFDLMEAGADRIHEMWSDLISLFESGVLRPLPVRTWDVRRAPDAFRFISQARHTGKVALTIPRALDGPGTVLITGGTGGLGALLARHLVVEHGVERLVLTSRRGVEAPGAAELVAELAGLGAEARVAACDVADRAAVEKLLAGIGSEHPLSAVVHAAGVLDDGVVESLTPERVDKVLRPKVDAALHLHELTRDLDLAAFILYSSVSGTFGGSGQANYAAGNAFMDALAQHRRAEGLPAASLVWGPWTQDGGMTTELADADVSRMTRTGMVALTPRPDSRCSTRPAISTVPSWCP</sequence>
<dbReference type="PANTHER" id="PTHR43775:SF51">
    <property type="entry name" value="INACTIVE PHENOLPHTHIOCEROL SYNTHESIS POLYKETIDE SYNTHASE TYPE I PKS1-RELATED"/>
    <property type="match status" value="1"/>
</dbReference>
<proteinExistence type="predicted"/>
<keyword evidence="8" id="KW-1185">Reference proteome</keyword>
<dbReference type="GO" id="GO:0008270">
    <property type="term" value="F:zinc ion binding"/>
    <property type="evidence" value="ECO:0007669"/>
    <property type="project" value="InterPro"/>
</dbReference>
<dbReference type="PANTHER" id="PTHR43775">
    <property type="entry name" value="FATTY ACID SYNTHASE"/>
    <property type="match status" value="1"/>
</dbReference>
<evidence type="ECO:0000256" key="2">
    <source>
        <dbReference type="ARBA" id="ARBA00022553"/>
    </source>
</evidence>
<dbReference type="SUPFAM" id="SSF50129">
    <property type="entry name" value="GroES-like"/>
    <property type="match status" value="1"/>
</dbReference>
<dbReference type="GO" id="GO:0004312">
    <property type="term" value="F:fatty acid synthase activity"/>
    <property type="evidence" value="ECO:0007669"/>
    <property type="project" value="TreeGrafter"/>
</dbReference>
<dbReference type="InterPro" id="IPR013154">
    <property type="entry name" value="ADH-like_N"/>
</dbReference>
<evidence type="ECO:0000313" key="7">
    <source>
        <dbReference type="EMBL" id="GDY59345.1"/>
    </source>
</evidence>
<dbReference type="InterPro" id="IPR020843">
    <property type="entry name" value="ER"/>
</dbReference>
<dbReference type="SUPFAM" id="SSF51735">
    <property type="entry name" value="NAD(P)-binding Rossmann-fold domains"/>
    <property type="match status" value="2"/>
</dbReference>
<accession>A0A4D4LE14</accession>
<dbReference type="GO" id="GO:0006633">
    <property type="term" value="P:fatty acid biosynthetic process"/>
    <property type="evidence" value="ECO:0007669"/>
    <property type="project" value="TreeGrafter"/>
</dbReference>
<dbReference type="InterPro" id="IPR050091">
    <property type="entry name" value="PKS_NRPS_Biosynth_Enz"/>
</dbReference>
<dbReference type="Pfam" id="PF08659">
    <property type="entry name" value="KR"/>
    <property type="match status" value="1"/>
</dbReference>
<dbReference type="PROSITE" id="PS01162">
    <property type="entry name" value="QOR_ZETA_CRYSTAL"/>
    <property type="match status" value="1"/>
</dbReference>
<dbReference type="GO" id="GO:0016491">
    <property type="term" value="F:oxidoreductase activity"/>
    <property type="evidence" value="ECO:0007669"/>
    <property type="project" value="InterPro"/>
</dbReference>
<dbReference type="SMART" id="SM00822">
    <property type="entry name" value="PKS_KR"/>
    <property type="match status" value="1"/>
</dbReference>
<evidence type="ECO:0000259" key="6">
    <source>
        <dbReference type="SMART" id="SM00829"/>
    </source>
</evidence>
<organism evidence="7 8">
    <name type="scientific">Streptomyces violaceusniger</name>
    <dbReference type="NCBI Taxonomy" id="68280"/>
    <lineage>
        <taxon>Bacteria</taxon>
        <taxon>Bacillati</taxon>
        <taxon>Actinomycetota</taxon>
        <taxon>Actinomycetes</taxon>
        <taxon>Kitasatosporales</taxon>
        <taxon>Streptomycetaceae</taxon>
        <taxon>Streptomyces</taxon>
        <taxon>Streptomyces violaceusniger group</taxon>
    </lineage>
</organism>
<protein>
    <submittedName>
        <fullName evidence="7">Uncharacterized protein</fullName>
    </submittedName>
</protein>
<dbReference type="InterPro" id="IPR013968">
    <property type="entry name" value="PKS_KR"/>
</dbReference>
<feature type="domain" description="Enoyl reductase (ER)" evidence="6">
    <location>
        <begin position="5"/>
        <end position="311"/>
    </location>
</feature>
<dbReference type="Pfam" id="PF08240">
    <property type="entry name" value="ADH_N"/>
    <property type="match status" value="1"/>
</dbReference>
<dbReference type="InterPro" id="IPR002364">
    <property type="entry name" value="Quin_OxRdtase/zeta-crystal_CS"/>
</dbReference>
<dbReference type="Proteomes" id="UP000301309">
    <property type="component" value="Unassembled WGS sequence"/>
</dbReference>
<evidence type="ECO:0000259" key="5">
    <source>
        <dbReference type="SMART" id="SM00822"/>
    </source>
</evidence>
<dbReference type="Gene3D" id="3.90.180.10">
    <property type="entry name" value="Medium-chain alcohol dehydrogenases, catalytic domain"/>
    <property type="match status" value="1"/>
</dbReference>
<dbReference type="AlphaFoldDB" id="A0A4D4LE14"/>
<dbReference type="SMART" id="SM00829">
    <property type="entry name" value="PKS_ER"/>
    <property type="match status" value="1"/>
</dbReference>
<dbReference type="InterPro" id="IPR036291">
    <property type="entry name" value="NAD(P)-bd_dom_sf"/>
</dbReference>
<evidence type="ECO:0000256" key="4">
    <source>
        <dbReference type="ARBA" id="ARBA00023268"/>
    </source>
</evidence>
<dbReference type="Pfam" id="PF13602">
    <property type="entry name" value="ADH_zinc_N_2"/>
    <property type="match status" value="1"/>
</dbReference>
<evidence type="ECO:0000256" key="3">
    <source>
        <dbReference type="ARBA" id="ARBA00022679"/>
    </source>
</evidence>
<dbReference type="FunFam" id="3.90.180.10:FF:000032">
    <property type="entry name" value="Probable polyketide synthase pks1"/>
    <property type="match status" value="1"/>
</dbReference>
<keyword evidence="3" id="KW-0808">Transferase</keyword>
<dbReference type="InterPro" id="IPR011032">
    <property type="entry name" value="GroES-like_sf"/>
</dbReference>
<dbReference type="Gene3D" id="3.40.50.720">
    <property type="entry name" value="NAD(P)-binding Rossmann-like Domain"/>
    <property type="match status" value="1"/>
</dbReference>
<dbReference type="CDD" id="cd05195">
    <property type="entry name" value="enoyl_red"/>
    <property type="match status" value="1"/>
</dbReference>
<reference evidence="7 8" key="1">
    <citation type="journal article" date="2020" name="Int. J. Syst. Evol. Microbiol.">
        <title>Reclassification of Streptomyces castelarensis and Streptomyces sporoclivatus as later heterotypic synonyms of Streptomyces antimycoticus.</title>
        <authorList>
            <person name="Komaki H."/>
            <person name="Tamura T."/>
        </authorList>
    </citation>
    <scope>NUCLEOTIDE SEQUENCE [LARGE SCALE GENOMIC DNA]</scope>
    <source>
        <strain evidence="7 8">NBRC 13459</strain>
    </source>
</reference>
<evidence type="ECO:0000313" key="8">
    <source>
        <dbReference type="Proteomes" id="UP000301309"/>
    </source>
</evidence>
<keyword evidence="1" id="KW-0596">Phosphopantetheine</keyword>
<keyword evidence="4" id="KW-0511">Multifunctional enzyme</keyword>
<dbReference type="FunFam" id="3.40.50.720:FF:000209">
    <property type="entry name" value="Polyketide synthase Pks12"/>
    <property type="match status" value="1"/>
</dbReference>
<gene>
    <name evidence="7" type="ORF">SVIO_099680</name>
</gene>